<organism evidence="1 2">
    <name type="scientific">Handelsmanbacteria sp. (strain RIFCSPLOWO2_12_FULL_64_10)</name>
    <dbReference type="NCBI Taxonomy" id="1817868"/>
    <lineage>
        <taxon>Bacteria</taxon>
        <taxon>Candidatus Handelsmaniibacteriota</taxon>
    </lineage>
</organism>
<name>A0A1F6C242_HANXR</name>
<evidence type="ECO:0000313" key="1">
    <source>
        <dbReference type="EMBL" id="OGG43276.1"/>
    </source>
</evidence>
<protein>
    <recommendedName>
        <fullName evidence="3">Glyoxalase-like domain-containing protein</fullName>
    </recommendedName>
</protein>
<comment type="caution">
    <text evidence="1">The sequence shown here is derived from an EMBL/GenBank/DDBJ whole genome shotgun (WGS) entry which is preliminary data.</text>
</comment>
<dbReference type="Proteomes" id="UP000178606">
    <property type="component" value="Unassembled WGS sequence"/>
</dbReference>
<sequence>MEISFSVPLNHFYVVVDSATYKAIEADDFLRAHFAVSEQRTTVRTDRTYTGVYFYGVDTYFEFFDVAQESGRRVGDTGVAFGVDQPGALQAIEKAPDSQFTILPQPITRQFKGAQVPWFFMAVPRNPPSSSGLSCWMMEYHPRFLEEWNPVAGGRNSGISRRQILQRYAAVLKKSHARPYLQDVVGLTMALENATATRFVELCQPLGYRSSREGDAILLDGPEVRLRLIPETDSARGIREITVRVKGKPKQTEYRFGRSALRFAEGGLAIWSV</sequence>
<dbReference type="AlphaFoldDB" id="A0A1F6C242"/>
<reference evidence="1 2" key="1">
    <citation type="journal article" date="2016" name="Nat. Commun.">
        <title>Thousands of microbial genomes shed light on interconnected biogeochemical processes in an aquifer system.</title>
        <authorList>
            <person name="Anantharaman K."/>
            <person name="Brown C.T."/>
            <person name="Hug L.A."/>
            <person name="Sharon I."/>
            <person name="Castelle C.J."/>
            <person name="Probst A.J."/>
            <person name="Thomas B.C."/>
            <person name="Singh A."/>
            <person name="Wilkins M.J."/>
            <person name="Karaoz U."/>
            <person name="Brodie E.L."/>
            <person name="Williams K.H."/>
            <person name="Hubbard S.S."/>
            <person name="Banfield J.F."/>
        </authorList>
    </citation>
    <scope>NUCLEOTIDE SEQUENCE [LARGE SCALE GENOMIC DNA]</scope>
    <source>
        <strain evidence="2">RIFCSPLOWO2_12_FULL_64_10</strain>
    </source>
</reference>
<evidence type="ECO:0008006" key="3">
    <source>
        <dbReference type="Google" id="ProtNLM"/>
    </source>
</evidence>
<accession>A0A1F6C242</accession>
<evidence type="ECO:0000313" key="2">
    <source>
        <dbReference type="Proteomes" id="UP000178606"/>
    </source>
</evidence>
<proteinExistence type="predicted"/>
<gene>
    <name evidence="1" type="ORF">A3F84_12900</name>
</gene>
<dbReference type="Pfam" id="PF19147">
    <property type="entry name" value="DUF5829"/>
    <property type="match status" value="1"/>
</dbReference>
<dbReference type="InterPro" id="IPR043869">
    <property type="entry name" value="DUF5829"/>
</dbReference>
<dbReference type="EMBL" id="MFKF01000440">
    <property type="protein sequence ID" value="OGG43276.1"/>
    <property type="molecule type" value="Genomic_DNA"/>
</dbReference>